<dbReference type="EMBL" id="PKMF04000070">
    <property type="protein sequence ID" value="KAK7852968.1"/>
    <property type="molecule type" value="Genomic_DNA"/>
</dbReference>
<comment type="caution">
    <text evidence="4">The sequence shown here is derived from an EMBL/GenBank/DDBJ whole genome shotgun (WGS) entry which is preliminary data.</text>
</comment>
<name>A0AAW0LPH7_QUESU</name>
<organism evidence="4 5">
    <name type="scientific">Quercus suber</name>
    <name type="common">Cork oak</name>
    <dbReference type="NCBI Taxonomy" id="58331"/>
    <lineage>
        <taxon>Eukaryota</taxon>
        <taxon>Viridiplantae</taxon>
        <taxon>Streptophyta</taxon>
        <taxon>Embryophyta</taxon>
        <taxon>Tracheophyta</taxon>
        <taxon>Spermatophyta</taxon>
        <taxon>Magnoliopsida</taxon>
        <taxon>eudicotyledons</taxon>
        <taxon>Gunneridae</taxon>
        <taxon>Pentapetalae</taxon>
        <taxon>rosids</taxon>
        <taxon>fabids</taxon>
        <taxon>Fagales</taxon>
        <taxon>Fagaceae</taxon>
        <taxon>Quercus</taxon>
    </lineage>
</organism>
<dbReference type="PROSITE" id="PS50011">
    <property type="entry name" value="PROTEIN_KINASE_DOM"/>
    <property type="match status" value="1"/>
</dbReference>
<dbReference type="SUPFAM" id="SSF56112">
    <property type="entry name" value="Protein kinase-like (PK-like)"/>
    <property type="match status" value="1"/>
</dbReference>
<evidence type="ECO:0000313" key="5">
    <source>
        <dbReference type="Proteomes" id="UP000237347"/>
    </source>
</evidence>
<dbReference type="Pfam" id="PF07714">
    <property type="entry name" value="PK_Tyr_Ser-Thr"/>
    <property type="match status" value="1"/>
</dbReference>
<keyword evidence="5" id="KW-1185">Reference proteome</keyword>
<proteinExistence type="predicted"/>
<dbReference type="Gene3D" id="1.10.510.10">
    <property type="entry name" value="Transferase(Phosphotransferase) domain 1"/>
    <property type="match status" value="1"/>
</dbReference>
<sequence length="116" mass="13447">MGYLAPECFTTGKASKESDIYSFSVVFLEIACGRKPIEPQAEPNRVRLVEWVWDLYGKDQLFQTVDNKLSLEFDKRQMECLMVVGLWRCHLDPSIRPSIRRVTHALNFEAPFPKLP</sequence>
<keyword evidence="2" id="KW-0067">ATP-binding</keyword>
<dbReference type="InterPro" id="IPR000719">
    <property type="entry name" value="Prot_kinase_dom"/>
</dbReference>
<dbReference type="Proteomes" id="UP000237347">
    <property type="component" value="Unassembled WGS sequence"/>
</dbReference>
<evidence type="ECO:0000313" key="4">
    <source>
        <dbReference type="EMBL" id="KAK7852968.1"/>
    </source>
</evidence>
<dbReference type="GO" id="GO:0005524">
    <property type="term" value="F:ATP binding"/>
    <property type="evidence" value="ECO:0007669"/>
    <property type="project" value="UniProtKB-KW"/>
</dbReference>
<keyword evidence="1" id="KW-0547">Nucleotide-binding</keyword>
<keyword evidence="4" id="KW-0808">Transferase</keyword>
<reference evidence="4 5" key="1">
    <citation type="journal article" date="2018" name="Sci. Data">
        <title>The draft genome sequence of cork oak.</title>
        <authorList>
            <person name="Ramos A.M."/>
            <person name="Usie A."/>
            <person name="Barbosa P."/>
            <person name="Barros P.M."/>
            <person name="Capote T."/>
            <person name="Chaves I."/>
            <person name="Simoes F."/>
            <person name="Abreu I."/>
            <person name="Carrasquinho I."/>
            <person name="Faro C."/>
            <person name="Guimaraes J.B."/>
            <person name="Mendonca D."/>
            <person name="Nobrega F."/>
            <person name="Rodrigues L."/>
            <person name="Saibo N.J.M."/>
            <person name="Varela M.C."/>
            <person name="Egas C."/>
            <person name="Matos J."/>
            <person name="Miguel C.M."/>
            <person name="Oliveira M.M."/>
            <person name="Ricardo C.P."/>
            <person name="Goncalves S."/>
        </authorList>
    </citation>
    <scope>NUCLEOTIDE SEQUENCE [LARGE SCALE GENOMIC DNA]</scope>
    <source>
        <strain evidence="5">cv. HL8</strain>
    </source>
</reference>
<dbReference type="PANTHER" id="PTHR27007">
    <property type="match status" value="1"/>
</dbReference>
<dbReference type="AlphaFoldDB" id="A0AAW0LPH7"/>
<evidence type="ECO:0000256" key="1">
    <source>
        <dbReference type="ARBA" id="ARBA00022741"/>
    </source>
</evidence>
<gene>
    <name evidence="4" type="primary">LECRK91_12</name>
    <name evidence="4" type="ORF">CFP56_037382</name>
</gene>
<dbReference type="GO" id="GO:0004672">
    <property type="term" value="F:protein kinase activity"/>
    <property type="evidence" value="ECO:0007669"/>
    <property type="project" value="InterPro"/>
</dbReference>
<accession>A0AAW0LPH7</accession>
<keyword evidence="4" id="KW-0418">Kinase</keyword>
<evidence type="ECO:0000259" key="3">
    <source>
        <dbReference type="PROSITE" id="PS50011"/>
    </source>
</evidence>
<dbReference type="GO" id="GO:0051707">
    <property type="term" value="P:response to other organism"/>
    <property type="evidence" value="ECO:0007669"/>
    <property type="project" value="UniProtKB-ARBA"/>
</dbReference>
<protein>
    <submittedName>
        <fullName evidence="4">L-type lectin-domain containing receptor kinase ix.1</fullName>
    </submittedName>
</protein>
<evidence type="ECO:0000256" key="2">
    <source>
        <dbReference type="ARBA" id="ARBA00022840"/>
    </source>
</evidence>
<dbReference type="InterPro" id="IPR001245">
    <property type="entry name" value="Ser-Thr/Tyr_kinase_cat_dom"/>
</dbReference>
<dbReference type="InterPro" id="IPR050528">
    <property type="entry name" value="L-type_Lectin-RKs"/>
</dbReference>
<dbReference type="InterPro" id="IPR011009">
    <property type="entry name" value="Kinase-like_dom_sf"/>
</dbReference>
<keyword evidence="4" id="KW-0675">Receptor</keyword>
<feature type="domain" description="Protein kinase" evidence="3">
    <location>
        <begin position="1"/>
        <end position="113"/>
    </location>
</feature>